<sequence length="273" mass="30913">MAKRGMVSNLNYDGENVDYDDFYKAFGYDAAMNISDNVQQAHVIQYCLSGKALRLYNSMTDRVFLESVLQLNTKSGESIASFAKDLERLVDKDLPGLDGTVKTKLLKSRLVSSVPENTKDFLELLSDRTLGELIIISENQVAYKSVVPGQFSQEIKYKAVFDFDKNAIRLSDDSIRNQIYYPVEVKARSEFLVEVETDTKEKSVLFEPEKHKIDDLNKDVDWASSVDIVSDNGKIVSIINVSDTDLKIESGAVIGRWEETEVIDEEPEERNRV</sequence>
<proteinExistence type="predicted"/>
<dbReference type="Proteomes" id="UP000276133">
    <property type="component" value="Unassembled WGS sequence"/>
</dbReference>
<dbReference type="OrthoDB" id="10500770at2759"/>
<keyword evidence="2" id="KW-1185">Reference proteome</keyword>
<evidence type="ECO:0000313" key="2">
    <source>
        <dbReference type="Proteomes" id="UP000276133"/>
    </source>
</evidence>
<name>A0A3M7S3H4_BRAPC</name>
<accession>A0A3M7S3H4</accession>
<protein>
    <submittedName>
        <fullName evidence="1">Uncharacterized protein</fullName>
    </submittedName>
</protein>
<comment type="caution">
    <text evidence="1">The sequence shown here is derived from an EMBL/GenBank/DDBJ whole genome shotgun (WGS) entry which is preliminary data.</text>
</comment>
<dbReference type="AlphaFoldDB" id="A0A3M7S3H4"/>
<organism evidence="1 2">
    <name type="scientific">Brachionus plicatilis</name>
    <name type="common">Marine rotifer</name>
    <name type="synonym">Brachionus muelleri</name>
    <dbReference type="NCBI Taxonomy" id="10195"/>
    <lineage>
        <taxon>Eukaryota</taxon>
        <taxon>Metazoa</taxon>
        <taxon>Spiralia</taxon>
        <taxon>Gnathifera</taxon>
        <taxon>Rotifera</taxon>
        <taxon>Eurotatoria</taxon>
        <taxon>Monogononta</taxon>
        <taxon>Pseudotrocha</taxon>
        <taxon>Ploima</taxon>
        <taxon>Brachionidae</taxon>
        <taxon>Brachionus</taxon>
    </lineage>
</organism>
<reference evidence="1 2" key="1">
    <citation type="journal article" date="2018" name="Sci. Rep.">
        <title>Genomic signatures of local adaptation to the degree of environmental predictability in rotifers.</title>
        <authorList>
            <person name="Franch-Gras L."/>
            <person name="Hahn C."/>
            <person name="Garcia-Roger E.M."/>
            <person name="Carmona M.J."/>
            <person name="Serra M."/>
            <person name="Gomez A."/>
        </authorList>
    </citation>
    <scope>NUCLEOTIDE SEQUENCE [LARGE SCALE GENOMIC DNA]</scope>
    <source>
        <strain evidence="1">HYR1</strain>
    </source>
</reference>
<gene>
    <name evidence="1" type="ORF">BpHYR1_050047</name>
</gene>
<dbReference type="EMBL" id="REGN01002094">
    <property type="protein sequence ID" value="RNA30354.1"/>
    <property type="molecule type" value="Genomic_DNA"/>
</dbReference>
<evidence type="ECO:0000313" key="1">
    <source>
        <dbReference type="EMBL" id="RNA30354.1"/>
    </source>
</evidence>